<dbReference type="PANTHER" id="PTHR42085">
    <property type="entry name" value="F-BOX DOMAIN-CONTAINING PROTEIN"/>
    <property type="match status" value="1"/>
</dbReference>
<dbReference type="PANTHER" id="PTHR42085:SF1">
    <property type="entry name" value="F-BOX DOMAIN-CONTAINING PROTEIN"/>
    <property type="match status" value="1"/>
</dbReference>
<gene>
    <name evidence="1" type="ORF">PRZ48_010892</name>
</gene>
<dbReference type="InterPro" id="IPR038883">
    <property type="entry name" value="AN11006-like"/>
</dbReference>
<name>A0ABR0EAF8_ZASCE</name>
<protein>
    <submittedName>
        <fullName evidence="1">Uncharacterized protein</fullName>
    </submittedName>
</protein>
<reference evidence="1 2" key="1">
    <citation type="journal article" date="2023" name="G3 (Bethesda)">
        <title>A chromosome-level genome assembly of Zasmidium syzygii isolated from banana leaves.</title>
        <authorList>
            <person name="van Westerhoven A.C."/>
            <person name="Mehrabi R."/>
            <person name="Talebi R."/>
            <person name="Steentjes M.B.F."/>
            <person name="Corcolon B."/>
            <person name="Chong P.A."/>
            <person name="Kema G.H.J."/>
            <person name="Seidl M.F."/>
        </authorList>
    </citation>
    <scope>NUCLEOTIDE SEQUENCE [LARGE SCALE GENOMIC DNA]</scope>
    <source>
        <strain evidence="1 2">P124</strain>
    </source>
</reference>
<dbReference type="EMBL" id="JAXOVC010000008">
    <property type="protein sequence ID" value="KAK4498235.1"/>
    <property type="molecule type" value="Genomic_DNA"/>
</dbReference>
<dbReference type="Proteomes" id="UP001305779">
    <property type="component" value="Unassembled WGS sequence"/>
</dbReference>
<evidence type="ECO:0000313" key="2">
    <source>
        <dbReference type="Proteomes" id="UP001305779"/>
    </source>
</evidence>
<evidence type="ECO:0000313" key="1">
    <source>
        <dbReference type="EMBL" id="KAK4498235.1"/>
    </source>
</evidence>
<organism evidence="1 2">
    <name type="scientific">Zasmidium cellare</name>
    <name type="common">Wine cellar mold</name>
    <name type="synonym">Racodium cellare</name>
    <dbReference type="NCBI Taxonomy" id="395010"/>
    <lineage>
        <taxon>Eukaryota</taxon>
        <taxon>Fungi</taxon>
        <taxon>Dikarya</taxon>
        <taxon>Ascomycota</taxon>
        <taxon>Pezizomycotina</taxon>
        <taxon>Dothideomycetes</taxon>
        <taxon>Dothideomycetidae</taxon>
        <taxon>Mycosphaerellales</taxon>
        <taxon>Mycosphaerellaceae</taxon>
        <taxon>Zasmidium</taxon>
    </lineage>
</organism>
<accession>A0ABR0EAF8</accession>
<comment type="caution">
    <text evidence="1">The sequence shown here is derived from an EMBL/GenBank/DDBJ whole genome shotgun (WGS) entry which is preliminary data.</text>
</comment>
<keyword evidence="2" id="KW-1185">Reference proteome</keyword>
<sequence length="336" mass="38062">MTGPFRILDLAAELRNNIYEHALTHDRSNGITATVGLLRTCRQVYSESKAIFYAESTATITVRLSHQPHHGGTKNVTSVVLAGDMTNASLLHEPTMALFRGLPQHLVEVPRIHIQLDFDVAPRGSRPLDGCEAVNRFLYALSDLLNSDRRPRRLDVSSKRSIGERADSCLETALWPLRKMQHHIDIHLQDDLRREAGGLLDGVPERRHVGLTPTLVSDFLLLVKHVPSSNGSSDSTVHRYGYERLEEVEGKLYLERGKWAHYDHVWFPLQFLVARGLLSMDTRKELEDISHAPDWLVACAGLLEKLRRTGNLSAKEYLKLQFRPLEHLIDAIPEEK</sequence>
<proteinExistence type="predicted"/>